<sequence>MSNVVEFKKPPKPPEPKKPNPGLRKALIVLGVIAAFAAIWGYFQFIGG</sequence>
<keyword evidence="2" id="KW-0812">Transmembrane</keyword>
<feature type="region of interest" description="Disordered" evidence="1">
    <location>
        <begin position="1"/>
        <end position="22"/>
    </location>
</feature>
<reference evidence="4" key="1">
    <citation type="submission" date="2018-07" db="EMBL/GenBank/DDBJ databases">
        <authorList>
            <person name="Peiro R."/>
            <person name="Begona"/>
            <person name="Cbmso G."/>
            <person name="Lopez M."/>
            <person name="Gonzalez S."/>
        </authorList>
    </citation>
    <scope>NUCLEOTIDE SEQUENCE [LARGE SCALE GENOMIC DNA]</scope>
</reference>
<dbReference type="Proteomes" id="UP000254764">
    <property type="component" value="Unassembled WGS sequence"/>
</dbReference>
<gene>
    <name evidence="3" type="ORF">RHIZ70_1757</name>
</gene>
<name>A0A376ADX3_9HYPH</name>
<keyword evidence="2" id="KW-1133">Transmembrane helix</keyword>
<feature type="compositionally biased region" description="Basic and acidic residues" evidence="1">
    <location>
        <begin position="1"/>
        <end position="18"/>
    </location>
</feature>
<organism evidence="3 4">
    <name type="scientific">Ciceribacter selenitireducens ATCC BAA-1503</name>
    <dbReference type="NCBI Taxonomy" id="1336235"/>
    <lineage>
        <taxon>Bacteria</taxon>
        <taxon>Pseudomonadati</taxon>
        <taxon>Pseudomonadota</taxon>
        <taxon>Alphaproteobacteria</taxon>
        <taxon>Hyphomicrobiales</taxon>
        <taxon>Rhizobiaceae</taxon>
        <taxon>Ciceribacter</taxon>
    </lineage>
</organism>
<evidence type="ECO:0000256" key="1">
    <source>
        <dbReference type="SAM" id="MobiDB-lite"/>
    </source>
</evidence>
<accession>A0A376ADX3</accession>
<dbReference type="RefSeq" id="WP_181904093.1">
    <property type="nucleotide sequence ID" value="NZ_UEYP01000020.1"/>
</dbReference>
<keyword evidence="2" id="KW-0472">Membrane</keyword>
<protein>
    <submittedName>
        <fullName evidence="3">Uncharacterized protein</fullName>
    </submittedName>
</protein>
<proteinExistence type="predicted"/>
<evidence type="ECO:0000313" key="4">
    <source>
        <dbReference type="Proteomes" id="UP000254764"/>
    </source>
</evidence>
<evidence type="ECO:0000313" key="3">
    <source>
        <dbReference type="EMBL" id="SSC66049.1"/>
    </source>
</evidence>
<feature type="transmembrane region" description="Helical" evidence="2">
    <location>
        <begin position="26"/>
        <end position="43"/>
    </location>
</feature>
<dbReference type="AlphaFoldDB" id="A0A376ADX3"/>
<evidence type="ECO:0000256" key="2">
    <source>
        <dbReference type="SAM" id="Phobius"/>
    </source>
</evidence>
<dbReference type="EMBL" id="UEYP01000020">
    <property type="protein sequence ID" value="SSC66049.1"/>
    <property type="molecule type" value="Genomic_DNA"/>
</dbReference>
<keyword evidence="4" id="KW-1185">Reference proteome</keyword>